<reference evidence="1" key="1">
    <citation type="submission" date="2021-08" db="EMBL/GenBank/DDBJ databases">
        <title>The first chromosome-level gecko genome reveals the dynamic sex chromosomes of Neotropical dwarf geckos (Sphaerodactylidae: Sphaerodactylus).</title>
        <authorList>
            <person name="Pinto B.J."/>
            <person name="Keating S.E."/>
            <person name="Gamble T."/>
        </authorList>
    </citation>
    <scope>NUCLEOTIDE SEQUENCE</scope>
    <source>
        <strain evidence="1">TG3544</strain>
    </source>
</reference>
<evidence type="ECO:0000313" key="2">
    <source>
        <dbReference type="Proteomes" id="UP000827872"/>
    </source>
</evidence>
<name>A0ACB8EYB6_9SAUR</name>
<dbReference type="Proteomes" id="UP000827872">
    <property type="component" value="Linkage Group LG12"/>
</dbReference>
<sequence>MDLRLRNAAFWASLPRRRGPVSGPTGERSPEEAETQPHLWRWVDPNRVCPIAGRPGPAACRREEALSSLGRGAQVPPAEETTCLAGTPRPLGRRRRGLVRWRGRRQKRAAGGWPPPPLHYSLLISLALSRGAHGSLAVRQIYQFVRHHFPFFRTAPGGWKNTVRHNLCFSSSFQKTAEFVCLEGNRKSRLWQLTPEGRHKLRAELQALSEAQVGLLRQSTDRPELVKSLFGL</sequence>
<proteinExistence type="predicted"/>
<keyword evidence="2" id="KW-1185">Reference proteome</keyword>
<protein>
    <submittedName>
        <fullName evidence="1">Uncharacterized protein</fullName>
    </submittedName>
</protein>
<gene>
    <name evidence="1" type="ORF">K3G42_010548</name>
</gene>
<accession>A0ACB8EYB6</accession>
<comment type="caution">
    <text evidence="1">The sequence shown here is derived from an EMBL/GenBank/DDBJ whole genome shotgun (WGS) entry which is preliminary data.</text>
</comment>
<dbReference type="EMBL" id="CM037625">
    <property type="protein sequence ID" value="KAH7997921.1"/>
    <property type="molecule type" value="Genomic_DNA"/>
</dbReference>
<evidence type="ECO:0000313" key="1">
    <source>
        <dbReference type="EMBL" id="KAH7997921.1"/>
    </source>
</evidence>
<organism evidence="1 2">
    <name type="scientific">Sphaerodactylus townsendi</name>
    <dbReference type="NCBI Taxonomy" id="933632"/>
    <lineage>
        <taxon>Eukaryota</taxon>
        <taxon>Metazoa</taxon>
        <taxon>Chordata</taxon>
        <taxon>Craniata</taxon>
        <taxon>Vertebrata</taxon>
        <taxon>Euteleostomi</taxon>
        <taxon>Lepidosauria</taxon>
        <taxon>Squamata</taxon>
        <taxon>Bifurcata</taxon>
        <taxon>Gekkota</taxon>
        <taxon>Sphaerodactylidae</taxon>
        <taxon>Sphaerodactylus</taxon>
    </lineage>
</organism>